<accession>A0AAN7C244</accession>
<dbReference type="AlphaFoldDB" id="A0AAN7C244"/>
<organism evidence="1 2">
    <name type="scientific">Achaetomium macrosporum</name>
    <dbReference type="NCBI Taxonomy" id="79813"/>
    <lineage>
        <taxon>Eukaryota</taxon>
        <taxon>Fungi</taxon>
        <taxon>Dikarya</taxon>
        <taxon>Ascomycota</taxon>
        <taxon>Pezizomycotina</taxon>
        <taxon>Sordariomycetes</taxon>
        <taxon>Sordariomycetidae</taxon>
        <taxon>Sordariales</taxon>
        <taxon>Chaetomiaceae</taxon>
        <taxon>Achaetomium</taxon>
    </lineage>
</organism>
<dbReference type="Proteomes" id="UP001303760">
    <property type="component" value="Unassembled WGS sequence"/>
</dbReference>
<comment type="caution">
    <text evidence="1">The sequence shown here is derived from an EMBL/GenBank/DDBJ whole genome shotgun (WGS) entry which is preliminary data.</text>
</comment>
<dbReference type="PANTHER" id="PTHR10039">
    <property type="entry name" value="AMELOGENIN"/>
    <property type="match status" value="1"/>
</dbReference>
<proteinExistence type="predicted"/>
<reference evidence="1" key="1">
    <citation type="journal article" date="2023" name="Mol. Phylogenet. Evol.">
        <title>Genome-scale phylogeny and comparative genomics of the fungal order Sordariales.</title>
        <authorList>
            <person name="Hensen N."/>
            <person name="Bonometti L."/>
            <person name="Westerberg I."/>
            <person name="Brannstrom I.O."/>
            <person name="Guillou S."/>
            <person name="Cros-Aarteil S."/>
            <person name="Calhoun S."/>
            <person name="Haridas S."/>
            <person name="Kuo A."/>
            <person name="Mondo S."/>
            <person name="Pangilinan J."/>
            <person name="Riley R."/>
            <person name="LaButti K."/>
            <person name="Andreopoulos B."/>
            <person name="Lipzen A."/>
            <person name="Chen C."/>
            <person name="Yan M."/>
            <person name="Daum C."/>
            <person name="Ng V."/>
            <person name="Clum A."/>
            <person name="Steindorff A."/>
            <person name="Ohm R.A."/>
            <person name="Martin F."/>
            <person name="Silar P."/>
            <person name="Natvig D.O."/>
            <person name="Lalanne C."/>
            <person name="Gautier V."/>
            <person name="Ament-Velasquez S.L."/>
            <person name="Kruys A."/>
            <person name="Hutchinson M.I."/>
            <person name="Powell A.J."/>
            <person name="Barry K."/>
            <person name="Miller A.N."/>
            <person name="Grigoriev I.V."/>
            <person name="Debuchy R."/>
            <person name="Gladieux P."/>
            <person name="Hiltunen Thoren M."/>
            <person name="Johannesson H."/>
        </authorList>
    </citation>
    <scope>NUCLEOTIDE SEQUENCE</scope>
    <source>
        <strain evidence="1">CBS 532.94</strain>
    </source>
</reference>
<dbReference type="EMBL" id="MU860656">
    <property type="protein sequence ID" value="KAK4233138.1"/>
    <property type="molecule type" value="Genomic_DNA"/>
</dbReference>
<keyword evidence="2" id="KW-1185">Reference proteome</keyword>
<feature type="non-terminal residue" evidence="1">
    <location>
        <position position="1"/>
    </location>
</feature>
<dbReference type="PANTHER" id="PTHR10039:SF14">
    <property type="entry name" value="NACHT DOMAIN-CONTAINING PROTEIN"/>
    <property type="match status" value="1"/>
</dbReference>
<evidence type="ECO:0000313" key="1">
    <source>
        <dbReference type="EMBL" id="KAK4233138.1"/>
    </source>
</evidence>
<sequence length="349" mass="39105">QLKPVYLAVGALDECAQGRPELIHLISTSLTLSQKVKWLLSSRPEVDLLAELKGPGTNFTDASNSLVELDTQRLTEPVNAYIDHKLIALRCRKGYNDSVLAEVSREVRQRAENTFLWVALAFKVLDTVHGRYAVKRITEMPPSLSELYDHMMARIEAGQMIEPQDCKTVLVVTSLAFRPLSISELSVLADLPSDVAETAIEMCGSFLTLTKGTVNLIHQSAKDYLEKNYKSRLQPDGPAQGHAEISRRSIDAMSSMPRQNMYNLDLGFKPENMAPPDPDPLAPIRYSCVYWPDHLCSLNTCQRELTDDGKVFEFLKKYFLRWLESLSLLGNLSGGLLSIRKLLHVAQVC</sequence>
<gene>
    <name evidence="1" type="ORF">C8A03DRAFT_19724</name>
</gene>
<evidence type="ECO:0000313" key="2">
    <source>
        <dbReference type="Proteomes" id="UP001303760"/>
    </source>
</evidence>
<protein>
    <submittedName>
        <fullName evidence="1">Uncharacterized protein</fullName>
    </submittedName>
</protein>
<name>A0AAN7C244_9PEZI</name>
<reference evidence="1" key="2">
    <citation type="submission" date="2023-05" db="EMBL/GenBank/DDBJ databases">
        <authorList>
            <consortium name="Lawrence Berkeley National Laboratory"/>
            <person name="Steindorff A."/>
            <person name="Hensen N."/>
            <person name="Bonometti L."/>
            <person name="Westerberg I."/>
            <person name="Brannstrom I.O."/>
            <person name="Guillou S."/>
            <person name="Cros-Aarteil S."/>
            <person name="Calhoun S."/>
            <person name="Haridas S."/>
            <person name="Kuo A."/>
            <person name="Mondo S."/>
            <person name="Pangilinan J."/>
            <person name="Riley R."/>
            <person name="Labutti K."/>
            <person name="Andreopoulos B."/>
            <person name="Lipzen A."/>
            <person name="Chen C."/>
            <person name="Yanf M."/>
            <person name="Daum C."/>
            <person name="Ng V."/>
            <person name="Clum A."/>
            <person name="Ohm R."/>
            <person name="Martin F."/>
            <person name="Silar P."/>
            <person name="Natvig D."/>
            <person name="Lalanne C."/>
            <person name="Gautier V."/>
            <person name="Ament-Velasquez S.L."/>
            <person name="Kruys A."/>
            <person name="Hutchinson M.I."/>
            <person name="Powell A.J."/>
            <person name="Barry K."/>
            <person name="Miller A.N."/>
            <person name="Grigoriev I.V."/>
            <person name="Debuchy R."/>
            <person name="Gladieux P."/>
            <person name="Thoren M.H."/>
            <person name="Johannesson H."/>
        </authorList>
    </citation>
    <scope>NUCLEOTIDE SEQUENCE</scope>
    <source>
        <strain evidence="1">CBS 532.94</strain>
    </source>
</reference>